<dbReference type="PANTHER" id="PTHR32089">
    <property type="entry name" value="METHYL-ACCEPTING CHEMOTAXIS PROTEIN MCPB"/>
    <property type="match status" value="1"/>
</dbReference>
<dbReference type="SMART" id="SM00283">
    <property type="entry name" value="MA"/>
    <property type="match status" value="1"/>
</dbReference>
<dbReference type="Gene3D" id="1.10.287.950">
    <property type="entry name" value="Methyl-accepting chemotaxis protein"/>
    <property type="match status" value="1"/>
</dbReference>
<evidence type="ECO:0000256" key="3">
    <source>
        <dbReference type="ARBA" id="ARBA00022989"/>
    </source>
</evidence>
<proteinExistence type="inferred from homology"/>
<evidence type="ECO:0000256" key="4">
    <source>
        <dbReference type="ARBA" id="ARBA00023136"/>
    </source>
</evidence>
<keyword evidence="4" id="KW-0472">Membrane</keyword>
<dbReference type="SUPFAM" id="SSF58104">
    <property type="entry name" value="Methyl-accepting chemotaxis protein (MCP) signaling domain"/>
    <property type="match status" value="1"/>
</dbReference>
<evidence type="ECO:0000256" key="6">
    <source>
        <dbReference type="ARBA" id="ARBA00029447"/>
    </source>
</evidence>
<evidence type="ECO:0000256" key="5">
    <source>
        <dbReference type="ARBA" id="ARBA00023224"/>
    </source>
</evidence>
<dbReference type="PRINTS" id="PR00260">
    <property type="entry name" value="CHEMTRNSDUCR"/>
</dbReference>
<keyword evidence="3" id="KW-1133">Transmembrane helix</keyword>
<comment type="similarity">
    <text evidence="6">Belongs to the methyl-accepting chemotaxis (MCP) protein family.</text>
</comment>
<organism evidence="9 10">
    <name type="scientific">Rheinheimera muenzenbergensis</name>
    <dbReference type="NCBI Taxonomy" id="1193628"/>
    <lineage>
        <taxon>Bacteria</taxon>
        <taxon>Pseudomonadati</taxon>
        <taxon>Pseudomonadota</taxon>
        <taxon>Gammaproteobacteria</taxon>
        <taxon>Chromatiales</taxon>
        <taxon>Chromatiaceae</taxon>
        <taxon>Rheinheimera</taxon>
    </lineage>
</organism>
<name>A0ABU8CBY5_9GAMM</name>
<sequence length="181" mass="19047">MAQLSKRGEEVGAVTDVIGAIAEQTNLLALNAAIEAARAGEMGRGFAVVADEVRTLASRSQASTQDINKRIEGIQQDSANAVQSMAQSKTETEQTISCSQQANAALIRINTAVSSITDVNDQLASATEELAVVSGTINENMENIANAVESTTVKSTELSVASQQLRQMASEMKKSLSGFKL</sequence>
<dbReference type="InterPro" id="IPR004090">
    <property type="entry name" value="Chemotax_Me-accpt_rcpt"/>
</dbReference>
<dbReference type="PROSITE" id="PS50111">
    <property type="entry name" value="CHEMOTAXIS_TRANSDUC_2"/>
    <property type="match status" value="1"/>
</dbReference>
<evidence type="ECO:0000313" key="9">
    <source>
        <dbReference type="EMBL" id="MEH8019378.1"/>
    </source>
</evidence>
<protein>
    <submittedName>
        <fullName evidence="9">Methyl-accepting chemotaxis protein</fullName>
    </submittedName>
</protein>
<gene>
    <name evidence="9" type="ORF">MN202_19265</name>
</gene>
<keyword evidence="2" id="KW-0812">Transmembrane</keyword>
<keyword evidence="10" id="KW-1185">Reference proteome</keyword>
<comment type="caution">
    <text evidence="9">The sequence shown here is derived from an EMBL/GenBank/DDBJ whole genome shotgun (WGS) entry which is preliminary data.</text>
</comment>
<evidence type="ECO:0000256" key="2">
    <source>
        <dbReference type="ARBA" id="ARBA00022692"/>
    </source>
</evidence>
<dbReference type="InterPro" id="IPR004089">
    <property type="entry name" value="MCPsignal_dom"/>
</dbReference>
<evidence type="ECO:0000256" key="1">
    <source>
        <dbReference type="ARBA" id="ARBA00004141"/>
    </source>
</evidence>
<evidence type="ECO:0000256" key="7">
    <source>
        <dbReference type="PROSITE-ProRule" id="PRU00284"/>
    </source>
</evidence>
<evidence type="ECO:0000313" key="10">
    <source>
        <dbReference type="Proteomes" id="UP001375382"/>
    </source>
</evidence>
<feature type="domain" description="Methyl-accepting transducer" evidence="8">
    <location>
        <begin position="1"/>
        <end position="145"/>
    </location>
</feature>
<dbReference type="EMBL" id="JALAAR010000025">
    <property type="protein sequence ID" value="MEH8019378.1"/>
    <property type="molecule type" value="Genomic_DNA"/>
</dbReference>
<dbReference type="Pfam" id="PF00015">
    <property type="entry name" value="MCPsignal"/>
    <property type="match status" value="1"/>
</dbReference>
<dbReference type="Proteomes" id="UP001375382">
    <property type="component" value="Unassembled WGS sequence"/>
</dbReference>
<reference evidence="9 10" key="1">
    <citation type="journal article" date="2023" name="Ecotoxicol. Environ. Saf.">
        <title>Mercury remediation potential of mercury-resistant strain Rheinheimera metallidurans sp. nov. isolated from a municipal waste dumping site.</title>
        <authorList>
            <person name="Yadav V."/>
            <person name="Manjhi A."/>
            <person name="Vadakedath N."/>
        </authorList>
    </citation>
    <scope>NUCLEOTIDE SEQUENCE [LARGE SCALE GENOMIC DNA]</scope>
    <source>
        <strain evidence="9 10">E-49</strain>
    </source>
</reference>
<evidence type="ECO:0000259" key="8">
    <source>
        <dbReference type="PROSITE" id="PS50111"/>
    </source>
</evidence>
<comment type="subcellular location">
    <subcellularLocation>
        <location evidence="1">Membrane</location>
        <topology evidence="1">Multi-pass membrane protein</topology>
    </subcellularLocation>
</comment>
<keyword evidence="5 7" id="KW-0807">Transducer</keyword>
<accession>A0ABU8CBY5</accession>
<dbReference type="PANTHER" id="PTHR32089:SF119">
    <property type="entry name" value="METHYL-ACCEPTING CHEMOTAXIS PROTEIN CTPL"/>
    <property type="match status" value="1"/>
</dbReference>